<dbReference type="PANTHER" id="PTHR42718:SF49">
    <property type="entry name" value="EXPORT PROTEIN"/>
    <property type="match status" value="1"/>
</dbReference>
<keyword evidence="6 7" id="KW-0472">Membrane</keyword>
<feature type="transmembrane region" description="Helical" evidence="7">
    <location>
        <begin position="116"/>
        <end position="135"/>
    </location>
</feature>
<evidence type="ECO:0000256" key="1">
    <source>
        <dbReference type="ARBA" id="ARBA00004651"/>
    </source>
</evidence>
<evidence type="ECO:0000256" key="5">
    <source>
        <dbReference type="ARBA" id="ARBA00022989"/>
    </source>
</evidence>
<keyword evidence="5 7" id="KW-1133">Transmembrane helix</keyword>
<feature type="transmembrane region" description="Helical" evidence="7">
    <location>
        <begin position="336"/>
        <end position="356"/>
    </location>
</feature>
<keyword evidence="2" id="KW-0813">Transport</keyword>
<feature type="transmembrane region" description="Helical" evidence="7">
    <location>
        <begin position="308"/>
        <end position="329"/>
    </location>
</feature>
<reference evidence="9" key="1">
    <citation type="submission" date="2022-01" db="EMBL/GenBank/DDBJ databases">
        <title>PSI-footprinting approach for the identification of protein synthesis inhibitor producers.</title>
        <authorList>
            <person name="Handel F."/>
            <person name="Kulik A."/>
            <person name="Wex K.W."/>
            <person name="Berscheid A."/>
            <person name="Saur J.S."/>
            <person name="Winkler A."/>
            <person name="Wibberg D."/>
            <person name="Kalinowski J."/>
            <person name="Broetz-Oesterhelt H."/>
            <person name="Mast Y."/>
        </authorList>
    </citation>
    <scope>NUCLEOTIDE SEQUENCE</scope>
    <source>
        <strain evidence="9">KNN 49.3e</strain>
    </source>
</reference>
<dbReference type="EMBL" id="CP091196">
    <property type="protein sequence ID" value="UQS26986.1"/>
    <property type="molecule type" value="Genomic_DNA"/>
</dbReference>
<evidence type="ECO:0000256" key="3">
    <source>
        <dbReference type="ARBA" id="ARBA00022475"/>
    </source>
</evidence>
<feature type="transmembrane region" description="Helical" evidence="7">
    <location>
        <begin position="435"/>
        <end position="454"/>
    </location>
</feature>
<keyword evidence="4 7" id="KW-0812">Transmembrane</keyword>
<evidence type="ECO:0000256" key="2">
    <source>
        <dbReference type="ARBA" id="ARBA00022448"/>
    </source>
</evidence>
<gene>
    <name evidence="9" type="ORF">L1857_31405</name>
</gene>
<dbReference type="InterPro" id="IPR005829">
    <property type="entry name" value="Sugar_transporter_CS"/>
</dbReference>
<feature type="transmembrane region" description="Helical" evidence="7">
    <location>
        <begin position="55"/>
        <end position="76"/>
    </location>
</feature>
<keyword evidence="10" id="KW-1185">Reference proteome</keyword>
<dbReference type="RefSeq" id="WP_116110702.1">
    <property type="nucleotide sequence ID" value="NZ_CP091196.1"/>
</dbReference>
<comment type="subcellular location">
    <subcellularLocation>
        <location evidence="1">Cell membrane</location>
        <topology evidence="1">Multi-pass membrane protein</topology>
    </subcellularLocation>
</comment>
<evidence type="ECO:0000256" key="4">
    <source>
        <dbReference type="ARBA" id="ARBA00022692"/>
    </source>
</evidence>
<dbReference type="PANTHER" id="PTHR42718">
    <property type="entry name" value="MAJOR FACILITATOR SUPERFAMILY MULTIDRUG TRANSPORTER MFSC"/>
    <property type="match status" value="1"/>
</dbReference>
<dbReference type="InterPro" id="IPR011701">
    <property type="entry name" value="MFS"/>
</dbReference>
<dbReference type="PRINTS" id="PR01036">
    <property type="entry name" value="TCRTETB"/>
</dbReference>
<feature type="transmembrane region" description="Helical" evidence="7">
    <location>
        <begin position="407"/>
        <end position="429"/>
    </location>
</feature>
<dbReference type="CDD" id="cd17321">
    <property type="entry name" value="MFS_MMR_MDR_like"/>
    <property type="match status" value="1"/>
</dbReference>
<evidence type="ECO:0000256" key="6">
    <source>
        <dbReference type="ARBA" id="ARBA00023136"/>
    </source>
</evidence>
<feature type="transmembrane region" description="Helical" evidence="7">
    <location>
        <begin position="83"/>
        <end position="110"/>
    </location>
</feature>
<feature type="domain" description="Major facilitator superfamily (MFS) profile" evidence="8">
    <location>
        <begin position="17"/>
        <end position="458"/>
    </location>
</feature>
<accession>A0ABY4P437</accession>
<dbReference type="Proteomes" id="UP000830158">
    <property type="component" value="Chromosome"/>
</dbReference>
<evidence type="ECO:0000259" key="8">
    <source>
        <dbReference type="PROSITE" id="PS50850"/>
    </source>
</evidence>
<feature type="transmembrane region" description="Helical" evidence="7">
    <location>
        <begin position="362"/>
        <end position="387"/>
    </location>
</feature>
<evidence type="ECO:0000256" key="7">
    <source>
        <dbReference type="SAM" id="Phobius"/>
    </source>
</evidence>
<protein>
    <submittedName>
        <fullName evidence="9">MFS transporter</fullName>
    </submittedName>
</protein>
<feature type="transmembrane region" description="Helical" evidence="7">
    <location>
        <begin position="272"/>
        <end position="296"/>
    </location>
</feature>
<keyword evidence="3" id="KW-1003">Cell membrane</keyword>
<dbReference type="InterPro" id="IPR004638">
    <property type="entry name" value="EmrB-like"/>
</dbReference>
<proteinExistence type="predicted"/>
<organism evidence="9 10">
    <name type="scientific">Amycolatopsis thermalba</name>
    <dbReference type="NCBI Taxonomy" id="944492"/>
    <lineage>
        <taxon>Bacteria</taxon>
        <taxon>Bacillati</taxon>
        <taxon>Actinomycetota</taxon>
        <taxon>Actinomycetes</taxon>
        <taxon>Pseudonocardiales</taxon>
        <taxon>Pseudonocardiaceae</taxon>
        <taxon>Amycolatopsis</taxon>
    </lineage>
</organism>
<dbReference type="NCBIfam" id="TIGR00711">
    <property type="entry name" value="efflux_EmrB"/>
    <property type="match status" value="1"/>
</dbReference>
<dbReference type="Gene3D" id="1.20.1720.10">
    <property type="entry name" value="Multidrug resistance protein D"/>
    <property type="match status" value="1"/>
</dbReference>
<dbReference type="SUPFAM" id="SSF103473">
    <property type="entry name" value="MFS general substrate transporter"/>
    <property type="match status" value="1"/>
</dbReference>
<dbReference type="InterPro" id="IPR020846">
    <property type="entry name" value="MFS_dom"/>
</dbReference>
<dbReference type="Pfam" id="PF07690">
    <property type="entry name" value="MFS_1"/>
    <property type="match status" value="1"/>
</dbReference>
<sequence>MVERQAERTDGRVDWLPLAGIVLAVFMLMLDATVVTVALPAMGRDLDGGLGDLQWVVNAYTIAMAAVQLTAGALADRYGRRRLFLLSVTAFAVASLACGLAPTVGVLVAARVTQGLAGAVIFATTLALIGQCYTGAARGTAFAVRGTAAGVAVVLGPVAGGLLTEGLGWRWIFFLNLPVALAAVVIGWIRLPSVEELARGRRIDVRGPVLWAVSLVSLVYALLHAGERGWADPEVLICLTVAAVSLAVFLAVEHRHAHPMLDLSLFGSRRFVGTQIGPFAVQGSVFALFVYFSVYFTDQLGYSVVETGLAFLPVVAPIMVAGAVVGAVLERIPPWLGVGGALGLIGLGLLLMLGITRDTGSAHLVAGMIVAGFGCGVALPALGSLAVDVPPRRIGVAAGVNNTALQLGFALGVAVYGAVLGAFPATAFADGLDHLITLGAAVALAGAATTAALLRRPRAA</sequence>
<feature type="transmembrane region" description="Helical" evidence="7">
    <location>
        <begin position="169"/>
        <end position="191"/>
    </location>
</feature>
<feature type="transmembrane region" description="Helical" evidence="7">
    <location>
        <begin position="142"/>
        <end position="163"/>
    </location>
</feature>
<feature type="transmembrane region" description="Helical" evidence="7">
    <location>
        <begin position="203"/>
        <end position="223"/>
    </location>
</feature>
<name>A0ABY4P437_9PSEU</name>
<feature type="transmembrane region" description="Helical" evidence="7">
    <location>
        <begin position="21"/>
        <end position="43"/>
    </location>
</feature>
<evidence type="ECO:0000313" key="9">
    <source>
        <dbReference type="EMBL" id="UQS26986.1"/>
    </source>
</evidence>
<feature type="transmembrane region" description="Helical" evidence="7">
    <location>
        <begin position="235"/>
        <end position="252"/>
    </location>
</feature>
<dbReference type="PROSITE" id="PS00216">
    <property type="entry name" value="SUGAR_TRANSPORT_1"/>
    <property type="match status" value="1"/>
</dbReference>
<evidence type="ECO:0000313" key="10">
    <source>
        <dbReference type="Proteomes" id="UP000830158"/>
    </source>
</evidence>
<dbReference type="Gene3D" id="1.20.1250.20">
    <property type="entry name" value="MFS general substrate transporter like domains"/>
    <property type="match status" value="1"/>
</dbReference>
<dbReference type="PROSITE" id="PS50850">
    <property type="entry name" value="MFS"/>
    <property type="match status" value="1"/>
</dbReference>
<dbReference type="InterPro" id="IPR036259">
    <property type="entry name" value="MFS_trans_sf"/>
</dbReference>